<proteinExistence type="predicted"/>
<dbReference type="InterPro" id="IPR000150">
    <property type="entry name" value="Cof"/>
</dbReference>
<dbReference type="SFLD" id="SFLDS00003">
    <property type="entry name" value="Haloacid_Dehalogenase"/>
    <property type="match status" value="1"/>
</dbReference>
<evidence type="ECO:0000313" key="1">
    <source>
        <dbReference type="EMBL" id="HIR89625.1"/>
    </source>
</evidence>
<reference evidence="1" key="1">
    <citation type="submission" date="2020-10" db="EMBL/GenBank/DDBJ databases">
        <authorList>
            <person name="Gilroy R."/>
        </authorList>
    </citation>
    <scope>NUCLEOTIDE SEQUENCE</scope>
    <source>
        <strain evidence="1">ChiW13-3771</strain>
    </source>
</reference>
<dbReference type="NCBIfam" id="TIGR01484">
    <property type="entry name" value="HAD-SF-IIB"/>
    <property type="match status" value="1"/>
</dbReference>
<comment type="caution">
    <text evidence="1">The sequence shown here is derived from an EMBL/GenBank/DDBJ whole genome shotgun (WGS) entry which is preliminary data.</text>
</comment>
<dbReference type="Pfam" id="PF08282">
    <property type="entry name" value="Hydrolase_3"/>
    <property type="match status" value="1"/>
</dbReference>
<dbReference type="Proteomes" id="UP000824201">
    <property type="component" value="Unassembled WGS sequence"/>
</dbReference>
<dbReference type="Gene3D" id="3.30.1240.10">
    <property type="match status" value="1"/>
</dbReference>
<dbReference type="SUPFAM" id="SSF56784">
    <property type="entry name" value="HAD-like"/>
    <property type="match status" value="1"/>
</dbReference>
<dbReference type="InterPro" id="IPR036412">
    <property type="entry name" value="HAD-like_sf"/>
</dbReference>
<gene>
    <name evidence="1" type="ORF">IAC96_11820</name>
</gene>
<dbReference type="SFLD" id="SFLDG01140">
    <property type="entry name" value="C2.B:_Phosphomannomutase_and_P"/>
    <property type="match status" value="1"/>
</dbReference>
<dbReference type="Gene3D" id="3.30.370.10">
    <property type="entry name" value="Barstar-like"/>
    <property type="match status" value="1"/>
</dbReference>
<evidence type="ECO:0000313" key="2">
    <source>
        <dbReference type="Proteomes" id="UP000824201"/>
    </source>
</evidence>
<keyword evidence="1" id="KW-0378">Hydrolase</keyword>
<dbReference type="PROSITE" id="PS01229">
    <property type="entry name" value="COF_2"/>
    <property type="match status" value="1"/>
</dbReference>
<dbReference type="GO" id="GO:0016791">
    <property type="term" value="F:phosphatase activity"/>
    <property type="evidence" value="ECO:0007669"/>
    <property type="project" value="TreeGrafter"/>
</dbReference>
<protein>
    <submittedName>
        <fullName evidence="1">Cof-type HAD-IIB family hydrolase</fullName>
    </submittedName>
</protein>
<accession>A0A9D1JEC3</accession>
<reference evidence="1" key="2">
    <citation type="journal article" date="2021" name="PeerJ">
        <title>Extensive microbial diversity within the chicken gut microbiome revealed by metagenomics and culture.</title>
        <authorList>
            <person name="Gilroy R."/>
            <person name="Ravi A."/>
            <person name="Getino M."/>
            <person name="Pursley I."/>
            <person name="Horton D.L."/>
            <person name="Alikhan N.F."/>
            <person name="Baker D."/>
            <person name="Gharbi K."/>
            <person name="Hall N."/>
            <person name="Watson M."/>
            <person name="Adriaenssens E.M."/>
            <person name="Foster-Nyarko E."/>
            <person name="Jarju S."/>
            <person name="Secka A."/>
            <person name="Antonio M."/>
            <person name="Oren A."/>
            <person name="Chaudhuri R.R."/>
            <person name="La Ragione R."/>
            <person name="Hildebrand F."/>
            <person name="Pallen M.J."/>
        </authorList>
    </citation>
    <scope>NUCLEOTIDE SEQUENCE</scope>
    <source>
        <strain evidence="1">ChiW13-3771</strain>
    </source>
</reference>
<dbReference type="GO" id="GO:0000287">
    <property type="term" value="F:magnesium ion binding"/>
    <property type="evidence" value="ECO:0007669"/>
    <property type="project" value="TreeGrafter"/>
</dbReference>
<organism evidence="1 2">
    <name type="scientific">Candidatus Fimimorpha faecalis</name>
    <dbReference type="NCBI Taxonomy" id="2840824"/>
    <lineage>
        <taxon>Bacteria</taxon>
        <taxon>Bacillati</taxon>
        <taxon>Bacillota</taxon>
        <taxon>Clostridia</taxon>
        <taxon>Eubacteriales</taxon>
        <taxon>Candidatus Fimimorpha</taxon>
    </lineage>
</organism>
<dbReference type="InterPro" id="IPR006379">
    <property type="entry name" value="HAD-SF_hydro_IIB"/>
</dbReference>
<sequence length="373" mass="41759">MSLPIRIIALDLDGTTFTDEKQITPRTQAAITAAIEQGIIVMPATGRPINGLPEAFIQIPGVRYALCSNGAVITDLKEHRILYEKPIPRSIVLAVMDQLADVKGTFELYIQDRAHIDQKLMEHLDEYVPSPHIREYMRKSRTVHSNLKEFFETCPYGVQKINMSYATVAEKEQIQAFIKQNFPELVCVNGQPTNLELTIKGADKGEGLLAFGSLFGIEREEIMAFGDSYNDLDMLEKVGVGVAMANAEPEVQSHADFVTRYTNNEDGVADVIEQLLEVSPIELTLNGSEMKNELEVYNQIASVFQRDFPKNLSGLLSMLISIQEPTEITLTNYEVLQNTLGDFSEQLLNIFSKASEKNSAICFNIEEIVFLEQ</sequence>
<dbReference type="InterPro" id="IPR035905">
    <property type="entry name" value="Barstar-like_sf"/>
</dbReference>
<dbReference type="NCBIfam" id="TIGR00099">
    <property type="entry name" value="Cof-subfamily"/>
    <property type="match status" value="1"/>
</dbReference>
<dbReference type="CDD" id="cd07516">
    <property type="entry name" value="HAD_Pase"/>
    <property type="match status" value="1"/>
</dbReference>
<dbReference type="GO" id="GO:0005829">
    <property type="term" value="C:cytosol"/>
    <property type="evidence" value="ECO:0007669"/>
    <property type="project" value="TreeGrafter"/>
</dbReference>
<name>A0A9D1JEC3_9FIRM</name>
<dbReference type="Gene3D" id="3.40.50.1000">
    <property type="entry name" value="HAD superfamily/HAD-like"/>
    <property type="match status" value="1"/>
</dbReference>
<dbReference type="InterPro" id="IPR023214">
    <property type="entry name" value="HAD_sf"/>
</dbReference>
<dbReference type="EMBL" id="DVHN01000159">
    <property type="protein sequence ID" value="HIR89625.1"/>
    <property type="molecule type" value="Genomic_DNA"/>
</dbReference>
<dbReference type="PANTHER" id="PTHR10000:SF8">
    <property type="entry name" value="HAD SUPERFAMILY HYDROLASE-LIKE, TYPE 3"/>
    <property type="match status" value="1"/>
</dbReference>
<dbReference type="AlphaFoldDB" id="A0A9D1JEC3"/>
<dbReference type="PANTHER" id="PTHR10000">
    <property type="entry name" value="PHOSPHOSERINE PHOSPHATASE"/>
    <property type="match status" value="1"/>
</dbReference>